<evidence type="ECO:0000313" key="3">
    <source>
        <dbReference type="EMBL" id="GFO21309.1"/>
    </source>
</evidence>
<dbReference type="AlphaFoldDB" id="A0AAV4BR44"/>
<dbReference type="Proteomes" id="UP000735302">
    <property type="component" value="Unassembled WGS sequence"/>
</dbReference>
<evidence type="ECO:0000256" key="2">
    <source>
        <dbReference type="SAM" id="MobiDB-lite"/>
    </source>
</evidence>
<dbReference type="Pfam" id="PF01344">
    <property type="entry name" value="Kelch_1"/>
    <property type="match status" value="1"/>
</dbReference>
<keyword evidence="1" id="KW-0880">Kelch repeat</keyword>
<protein>
    <submittedName>
        <fullName evidence="3">Kelch-like protein 10</fullName>
    </submittedName>
</protein>
<comment type="caution">
    <text evidence="3">The sequence shown here is derived from an EMBL/GenBank/DDBJ whole genome shotgun (WGS) entry which is preliminary data.</text>
</comment>
<accession>A0AAV4BR44</accession>
<name>A0AAV4BR44_9GAST</name>
<dbReference type="InterPro" id="IPR015915">
    <property type="entry name" value="Kelch-typ_b-propeller"/>
</dbReference>
<reference evidence="3 4" key="1">
    <citation type="journal article" date="2021" name="Elife">
        <title>Chloroplast acquisition without the gene transfer in kleptoplastic sea slugs, Plakobranchus ocellatus.</title>
        <authorList>
            <person name="Maeda T."/>
            <person name="Takahashi S."/>
            <person name="Yoshida T."/>
            <person name="Shimamura S."/>
            <person name="Takaki Y."/>
            <person name="Nagai Y."/>
            <person name="Toyoda A."/>
            <person name="Suzuki Y."/>
            <person name="Arimoto A."/>
            <person name="Ishii H."/>
            <person name="Satoh N."/>
            <person name="Nishiyama T."/>
            <person name="Hasebe M."/>
            <person name="Maruyama T."/>
            <person name="Minagawa J."/>
            <person name="Obokata J."/>
            <person name="Shigenobu S."/>
        </authorList>
    </citation>
    <scope>NUCLEOTIDE SEQUENCE [LARGE SCALE GENOMIC DNA]</scope>
</reference>
<evidence type="ECO:0000313" key="4">
    <source>
        <dbReference type="Proteomes" id="UP000735302"/>
    </source>
</evidence>
<evidence type="ECO:0000256" key="1">
    <source>
        <dbReference type="ARBA" id="ARBA00022441"/>
    </source>
</evidence>
<keyword evidence="4" id="KW-1185">Reference proteome</keyword>
<proteinExistence type="predicted"/>
<dbReference type="SMART" id="SM00612">
    <property type="entry name" value="Kelch"/>
    <property type="match status" value="1"/>
</dbReference>
<gene>
    <name evidence="3" type="ORF">PoB_004781400</name>
</gene>
<sequence length="100" mass="11274">MSADFVLPLPSSLLSSTFNWLIQTAAFHRCYVSVALLEGFIYAMGGFDGHVRQNSVERFTKETNQWSMIRPMHHQRSDASATTLNGKALGEVEQQQKINK</sequence>
<dbReference type="EMBL" id="BLXT01005252">
    <property type="protein sequence ID" value="GFO21309.1"/>
    <property type="molecule type" value="Genomic_DNA"/>
</dbReference>
<dbReference type="InterPro" id="IPR006652">
    <property type="entry name" value="Kelch_1"/>
</dbReference>
<organism evidence="3 4">
    <name type="scientific">Plakobranchus ocellatus</name>
    <dbReference type="NCBI Taxonomy" id="259542"/>
    <lineage>
        <taxon>Eukaryota</taxon>
        <taxon>Metazoa</taxon>
        <taxon>Spiralia</taxon>
        <taxon>Lophotrochozoa</taxon>
        <taxon>Mollusca</taxon>
        <taxon>Gastropoda</taxon>
        <taxon>Heterobranchia</taxon>
        <taxon>Euthyneura</taxon>
        <taxon>Panpulmonata</taxon>
        <taxon>Sacoglossa</taxon>
        <taxon>Placobranchoidea</taxon>
        <taxon>Plakobranchidae</taxon>
        <taxon>Plakobranchus</taxon>
    </lineage>
</organism>
<dbReference type="Gene3D" id="2.120.10.80">
    <property type="entry name" value="Kelch-type beta propeller"/>
    <property type="match status" value="1"/>
</dbReference>
<feature type="region of interest" description="Disordered" evidence="2">
    <location>
        <begin position="77"/>
        <end position="100"/>
    </location>
</feature>
<dbReference type="SUPFAM" id="SSF117281">
    <property type="entry name" value="Kelch motif"/>
    <property type="match status" value="1"/>
</dbReference>